<keyword evidence="3" id="KW-1185">Reference proteome</keyword>
<accession>A0A4Y9ENY4</accession>
<dbReference type="Proteomes" id="UP000297737">
    <property type="component" value="Unassembled WGS sequence"/>
</dbReference>
<evidence type="ECO:0008006" key="4">
    <source>
        <dbReference type="Google" id="ProtNLM"/>
    </source>
</evidence>
<feature type="transmembrane region" description="Helical" evidence="1">
    <location>
        <begin position="12"/>
        <end position="39"/>
    </location>
</feature>
<sequence length="145" mass="15224">MSLLPASTNAQYHGAAVSAWFLALAAVMSIIPGAIHYFLPDGGAGVIAGIDLGAAGQTIIAVFAWYGAIQIPFGLLLLAIALRYRPLVPLALLMLIVMAALSAWSDWLGKGAHGNHHPPGHYGHIVTLVLALVFLVLALRQPSTR</sequence>
<keyword evidence="1" id="KW-0812">Transmembrane</keyword>
<feature type="transmembrane region" description="Helical" evidence="1">
    <location>
        <begin position="87"/>
        <end position="109"/>
    </location>
</feature>
<dbReference type="OrthoDB" id="7210524at2"/>
<feature type="transmembrane region" description="Helical" evidence="1">
    <location>
        <begin position="59"/>
        <end position="80"/>
    </location>
</feature>
<evidence type="ECO:0000313" key="2">
    <source>
        <dbReference type="EMBL" id="TFU03762.1"/>
    </source>
</evidence>
<gene>
    <name evidence="2" type="ORF">EUV02_11510</name>
</gene>
<feature type="transmembrane region" description="Helical" evidence="1">
    <location>
        <begin position="121"/>
        <end position="139"/>
    </location>
</feature>
<dbReference type="AlphaFoldDB" id="A0A4Y9ENY4"/>
<dbReference type="EMBL" id="SIHO01000002">
    <property type="protein sequence ID" value="TFU03762.1"/>
    <property type="molecule type" value="Genomic_DNA"/>
</dbReference>
<keyword evidence="1" id="KW-0472">Membrane</keyword>
<comment type="caution">
    <text evidence="2">The sequence shown here is derived from an EMBL/GenBank/DDBJ whole genome shotgun (WGS) entry which is preliminary data.</text>
</comment>
<protein>
    <recommendedName>
        <fullName evidence="4">DUF4345 domain-containing protein</fullName>
    </recommendedName>
</protein>
<proteinExistence type="predicted"/>
<reference evidence="2 3" key="1">
    <citation type="submission" date="2019-02" db="EMBL/GenBank/DDBJ databases">
        <title>Polymorphobacter sp. isolated from the lake at the Tibet of China.</title>
        <authorList>
            <person name="Li A."/>
        </authorList>
    </citation>
    <scope>NUCLEOTIDE SEQUENCE [LARGE SCALE GENOMIC DNA]</scope>
    <source>
        <strain evidence="2 3">DJ1R-1</strain>
    </source>
</reference>
<dbReference type="RefSeq" id="WP_135246354.1">
    <property type="nucleotide sequence ID" value="NZ_SIHO01000002.1"/>
</dbReference>
<organism evidence="2 3">
    <name type="scientific">Glacieibacterium arshaanense</name>
    <dbReference type="NCBI Taxonomy" id="2511025"/>
    <lineage>
        <taxon>Bacteria</taxon>
        <taxon>Pseudomonadati</taxon>
        <taxon>Pseudomonadota</taxon>
        <taxon>Alphaproteobacteria</taxon>
        <taxon>Sphingomonadales</taxon>
        <taxon>Sphingosinicellaceae</taxon>
        <taxon>Glacieibacterium</taxon>
    </lineage>
</organism>
<keyword evidence="1" id="KW-1133">Transmembrane helix</keyword>
<name>A0A4Y9ENY4_9SPHN</name>
<evidence type="ECO:0000313" key="3">
    <source>
        <dbReference type="Proteomes" id="UP000297737"/>
    </source>
</evidence>
<evidence type="ECO:0000256" key="1">
    <source>
        <dbReference type="SAM" id="Phobius"/>
    </source>
</evidence>